<sequence length="115" mass="12452">MTYSWDFPALHVARSVDGQSNVVTDVDWMLTARDGEGHSASLAGRVGMAGPDPDIFTDFDSLTREQVQAWVEAQMGDDLDVLKARLDAMVAEMADPPVAILTPPWAAPAQPEPEN</sequence>
<organism evidence="2 3">
    <name type="scientific">Sphingobium cloacae</name>
    <dbReference type="NCBI Taxonomy" id="120107"/>
    <lineage>
        <taxon>Bacteria</taxon>
        <taxon>Pseudomonadati</taxon>
        <taxon>Pseudomonadota</taxon>
        <taxon>Alphaproteobacteria</taxon>
        <taxon>Sphingomonadales</taxon>
        <taxon>Sphingomonadaceae</taxon>
        <taxon>Sphingobium</taxon>
    </lineage>
</organism>
<protein>
    <recommendedName>
        <fullName evidence="1">DUF7936 domain-containing protein</fullName>
    </recommendedName>
</protein>
<dbReference type="OrthoDB" id="7604596at2"/>
<evidence type="ECO:0000313" key="3">
    <source>
        <dbReference type="Proteomes" id="UP000218272"/>
    </source>
</evidence>
<dbReference type="EMBL" id="AP017655">
    <property type="protein sequence ID" value="BAV64759.1"/>
    <property type="molecule type" value="Genomic_DNA"/>
</dbReference>
<proteinExistence type="predicted"/>
<name>A0A1E1F2K8_9SPHN</name>
<evidence type="ECO:0000259" key="1">
    <source>
        <dbReference type="Pfam" id="PF25590"/>
    </source>
</evidence>
<accession>A0A1E1F2K8</accession>
<dbReference type="InterPro" id="IPR057696">
    <property type="entry name" value="DUF7936"/>
</dbReference>
<evidence type="ECO:0000313" key="2">
    <source>
        <dbReference type="EMBL" id="BAV64759.1"/>
    </source>
</evidence>
<dbReference type="RefSeq" id="WP_066517759.1">
    <property type="nucleotide sequence ID" value="NZ_AP017655.1"/>
</dbReference>
<keyword evidence="3" id="KW-1185">Reference proteome</keyword>
<dbReference type="AlphaFoldDB" id="A0A1E1F2K8"/>
<gene>
    <name evidence="2" type="ORF">SCLO_1017190</name>
</gene>
<dbReference type="KEGG" id="sclo:SCLO_1017190"/>
<dbReference type="Pfam" id="PF25590">
    <property type="entry name" value="DUF7936"/>
    <property type="match status" value="1"/>
</dbReference>
<dbReference type="Proteomes" id="UP000218272">
    <property type="component" value="Chromosome SCLO_1"/>
</dbReference>
<feature type="domain" description="DUF7936" evidence="1">
    <location>
        <begin position="2"/>
        <end position="105"/>
    </location>
</feature>
<reference evidence="2 3" key="1">
    <citation type="submission" date="2016-10" db="EMBL/GenBank/DDBJ databases">
        <title>Complete Genome Sequence of the Nonylphenol-Degrading Bacterium Sphingobium cloacae JCM 10874T.</title>
        <authorList>
            <person name="Ootsuka M."/>
            <person name="Nishizawa T."/>
            <person name="Ohta H."/>
        </authorList>
    </citation>
    <scope>NUCLEOTIDE SEQUENCE [LARGE SCALE GENOMIC DNA]</scope>
    <source>
        <strain evidence="2 3">JCM 10874</strain>
    </source>
</reference>